<proteinExistence type="predicted"/>
<keyword evidence="2" id="KW-1185">Reference proteome</keyword>
<gene>
    <name evidence="1" type="ORF">HD593_008184</name>
</gene>
<protein>
    <submittedName>
        <fullName evidence="1">Aconitase A</fullName>
    </submittedName>
</protein>
<accession>A0A7X0P169</accession>
<organism evidence="1 2">
    <name type="scientific">Nonomuraea rubra</name>
    <dbReference type="NCBI Taxonomy" id="46180"/>
    <lineage>
        <taxon>Bacteria</taxon>
        <taxon>Bacillati</taxon>
        <taxon>Actinomycetota</taxon>
        <taxon>Actinomycetes</taxon>
        <taxon>Streptosporangiales</taxon>
        <taxon>Streptosporangiaceae</taxon>
        <taxon>Nonomuraea</taxon>
    </lineage>
</organism>
<name>A0A7X0P169_9ACTN</name>
<evidence type="ECO:0000313" key="1">
    <source>
        <dbReference type="EMBL" id="MBB6553389.1"/>
    </source>
</evidence>
<dbReference type="EMBL" id="JACHMI010000001">
    <property type="protein sequence ID" value="MBB6553389.1"/>
    <property type="molecule type" value="Genomic_DNA"/>
</dbReference>
<dbReference type="InterPro" id="IPR015928">
    <property type="entry name" value="Aconitase/3IPM_dehydase_swvl"/>
</dbReference>
<dbReference type="Gene3D" id="3.20.19.10">
    <property type="entry name" value="Aconitase, domain 4"/>
    <property type="match status" value="1"/>
</dbReference>
<dbReference type="RefSeq" id="WP_185107558.1">
    <property type="nucleotide sequence ID" value="NZ_BAAAXY010000032.1"/>
</dbReference>
<sequence>MLPLLPGQGADGLGLTGRETITVSGRAALDGPDRPPTLTVAADAITFQARLRLDTAREAACYRHGCIMPYVLRHLLAD</sequence>
<dbReference type="Proteomes" id="UP000565579">
    <property type="component" value="Unassembled WGS sequence"/>
</dbReference>
<reference evidence="1 2" key="1">
    <citation type="submission" date="2020-08" db="EMBL/GenBank/DDBJ databases">
        <title>Sequencing the genomes of 1000 actinobacteria strains.</title>
        <authorList>
            <person name="Klenk H.-P."/>
        </authorList>
    </citation>
    <scope>NUCLEOTIDE SEQUENCE [LARGE SCALE GENOMIC DNA]</scope>
    <source>
        <strain evidence="1 2">DSM 43768</strain>
    </source>
</reference>
<comment type="caution">
    <text evidence="1">The sequence shown here is derived from an EMBL/GenBank/DDBJ whole genome shotgun (WGS) entry which is preliminary data.</text>
</comment>
<evidence type="ECO:0000313" key="2">
    <source>
        <dbReference type="Proteomes" id="UP000565579"/>
    </source>
</evidence>
<dbReference type="AlphaFoldDB" id="A0A7X0P169"/>